<feature type="domain" description="DUF6671" evidence="1">
    <location>
        <begin position="64"/>
        <end position="275"/>
    </location>
</feature>
<protein>
    <recommendedName>
        <fullName evidence="1">DUF6671 domain-containing protein</fullName>
    </recommendedName>
</protein>
<keyword evidence="3" id="KW-1185">Reference proteome</keyword>
<sequence length="275" mass="31196">MDLFKGRVVTIATKHKKERVIGPLLNRYLKTEYVVPHNFDTDIFGTFSGKVERQHSSLDTARNKCLEAIRFTGCEIAIASEGSFGIHSSLPFVTSNEELVMFMDIKNGLEVYESEISTSTNHAFSVIRNISNLEEFAKRVMFPSHGVIIKAGQEIIKGINDWTKLKSTFQRLNSEYEIVEVSTDMRANYNPSRMEVIGKAADKLMLRLTNLCPECRSPGFGIIGIEKGLPCLQCNMPTTGIKTQIYGCVNCDYKHEKVDERYKYEDPQYCSYCNP</sequence>
<evidence type="ECO:0000313" key="3">
    <source>
        <dbReference type="Proteomes" id="UP000559010"/>
    </source>
</evidence>
<dbReference type="InterPro" id="IPR046612">
    <property type="entry name" value="DUF6671"/>
</dbReference>
<dbReference type="EMBL" id="JABBNU010000002">
    <property type="protein sequence ID" value="NMM47413.1"/>
    <property type="molecule type" value="Genomic_DNA"/>
</dbReference>
<accession>A0A848ISJ5</accession>
<name>A0A848ISJ5_9BACT</name>
<organism evidence="2 3">
    <name type="scientific">Marinigracilibium pacificum</name>
    <dbReference type="NCBI Taxonomy" id="2729599"/>
    <lineage>
        <taxon>Bacteria</taxon>
        <taxon>Pseudomonadati</taxon>
        <taxon>Bacteroidota</taxon>
        <taxon>Cytophagia</taxon>
        <taxon>Cytophagales</taxon>
        <taxon>Flammeovirgaceae</taxon>
        <taxon>Marinigracilibium</taxon>
    </lineage>
</organism>
<comment type="caution">
    <text evidence="2">The sequence shown here is derived from an EMBL/GenBank/DDBJ whole genome shotgun (WGS) entry which is preliminary data.</text>
</comment>
<reference evidence="2 3" key="1">
    <citation type="submission" date="2020-04" db="EMBL/GenBank/DDBJ databases">
        <title>Flammeovirgaceae bacterium KN852 isolated from deep sea.</title>
        <authorList>
            <person name="Zhang D.-C."/>
        </authorList>
    </citation>
    <scope>NUCLEOTIDE SEQUENCE [LARGE SCALE GENOMIC DNA]</scope>
    <source>
        <strain evidence="2 3">KN852</strain>
    </source>
</reference>
<gene>
    <name evidence="2" type="ORF">HH304_03315</name>
</gene>
<dbReference type="Proteomes" id="UP000559010">
    <property type="component" value="Unassembled WGS sequence"/>
</dbReference>
<dbReference type="Pfam" id="PF20376">
    <property type="entry name" value="DUF6671"/>
    <property type="match status" value="1"/>
</dbReference>
<dbReference type="RefSeq" id="WP_169678039.1">
    <property type="nucleotide sequence ID" value="NZ_JABBNU010000002.1"/>
</dbReference>
<dbReference type="AlphaFoldDB" id="A0A848ISJ5"/>
<evidence type="ECO:0000313" key="2">
    <source>
        <dbReference type="EMBL" id="NMM47413.1"/>
    </source>
</evidence>
<proteinExistence type="predicted"/>
<evidence type="ECO:0000259" key="1">
    <source>
        <dbReference type="Pfam" id="PF20376"/>
    </source>
</evidence>